<keyword evidence="1" id="KW-0175">Coiled coil</keyword>
<evidence type="ECO:0000313" key="5">
    <source>
        <dbReference type="Proteomes" id="UP001295684"/>
    </source>
</evidence>
<feature type="transmembrane region" description="Helical" evidence="3">
    <location>
        <begin position="464"/>
        <end position="489"/>
    </location>
</feature>
<dbReference type="EMBL" id="CAMPGE010000210">
    <property type="protein sequence ID" value="CAI2358940.1"/>
    <property type="molecule type" value="Genomic_DNA"/>
</dbReference>
<keyword evidence="3" id="KW-0812">Transmembrane</keyword>
<feature type="transmembrane region" description="Helical" evidence="3">
    <location>
        <begin position="76"/>
        <end position="103"/>
    </location>
</feature>
<accession>A0AAD1U084</accession>
<proteinExistence type="predicted"/>
<keyword evidence="5" id="KW-1185">Reference proteome</keyword>
<protein>
    <submittedName>
        <fullName evidence="4">Uncharacterized protein</fullName>
    </submittedName>
</protein>
<name>A0AAD1U084_EUPCR</name>
<evidence type="ECO:0000313" key="4">
    <source>
        <dbReference type="EMBL" id="CAI2358940.1"/>
    </source>
</evidence>
<organism evidence="4 5">
    <name type="scientific">Euplotes crassus</name>
    <dbReference type="NCBI Taxonomy" id="5936"/>
    <lineage>
        <taxon>Eukaryota</taxon>
        <taxon>Sar</taxon>
        <taxon>Alveolata</taxon>
        <taxon>Ciliophora</taxon>
        <taxon>Intramacronucleata</taxon>
        <taxon>Spirotrichea</taxon>
        <taxon>Hypotrichia</taxon>
        <taxon>Euplotida</taxon>
        <taxon>Euplotidae</taxon>
        <taxon>Moneuplotes</taxon>
    </lineage>
</organism>
<keyword evidence="3" id="KW-0472">Membrane</keyword>
<evidence type="ECO:0000256" key="3">
    <source>
        <dbReference type="SAM" id="Phobius"/>
    </source>
</evidence>
<gene>
    <name evidence="4" type="ORF">ECRASSUSDP1_LOCUS224</name>
</gene>
<feature type="compositionally biased region" description="Basic and acidic residues" evidence="2">
    <location>
        <begin position="599"/>
        <end position="608"/>
    </location>
</feature>
<feature type="region of interest" description="Disordered" evidence="2">
    <location>
        <begin position="595"/>
        <end position="625"/>
    </location>
</feature>
<sequence>MSDIDDGQSLVNEHQNSLKPSRSHKFPNILLDLAHLNIKNKITEKEKKKKEKKIKEKKKKSRCNCSHFYNSSSIKVQIFICTSISLFFVILFLFFIISINLIVMRSNAKNQIDKSINKEYHEGLVFHREIASHLNMNKNISEYIIDRGRDLLTGILEAEESAGTTAPTDYPLNWKEFSTLPTPTQTTLTQSSDFSNLGINTEQMTHIVPSGATSVSDNILKKVNALNSVWKQINKIRVGGSEEGVEITRTFIMLESSPSTTTQILATVPGQNFTSKITSSQYSGYSWYQEAISDNSKLVNIPMQENPFNGGIKIALGYIKGFTAGSLKGAFGVHYNVSSIKDLLDPHVSTTNSKVGYYVWINDDNSNISADPYNLLGNHSYLKESAFSYSALDTELEILYDVIQGSEENTYKLRKVKQKSNSGAIYKLGVYKEGIFEIMVVVSPSSIDDFSNELNNKIDDKFEALLVISFTIILLVSTLLGICVCIYTYKTIRPVKELGKLTEDIKSKYKLEEIRTAVNKMNLFRTKQDVYKDEIDTLTSLYYEFFTDEKIGGVSKGFKTIISSDENYTKNPYYKSDSDDQKDFNILEDDATIFSKNKTPRENEETKDLAVQSSVEKSVSESEDQ</sequence>
<comment type="caution">
    <text evidence="4">The sequence shown here is derived from an EMBL/GenBank/DDBJ whole genome shotgun (WGS) entry which is preliminary data.</text>
</comment>
<reference evidence="4" key="1">
    <citation type="submission" date="2023-07" db="EMBL/GenBank/DDBJ databases">
        <authorList>
            <consortium name="AG Swart"/>
            <person name="Singh M."/>
            <person name="Singh A."/>
            <person name="Seah K."/>
            <person name="Emmerich C."/>
        </authorList>
    </citation>
    <scope>NUCLEOTIDE SEQUENCE</scope>
    <source>
        <strain evidence="4">DP1</strain>
    </source>
</reference>
<feature type="coiled-coil region" evidence="1">
    <location>
        <begin position="33"/>
        <end position="60"/>
    </location>
</feature>
<dbReference type="AlphaFoldDB" id="A0AAD1U084"/>
<dbReference type="Proteomes" id="UP001295684">
    <property type="component" value="Unassembled WGS sequence"/>
</dbReference>
<keyword evidence="3" id="KW-1133">Transmembrane helix</keyword>
<evidence type="ECO:0000256" key="1">
    <source>
        <dbReference type="SAM" id="Coils"/>
    </source>
</evidence>
<evidence type="ECO:0000256" key="2">
    <source>
        <dbReference type="SAM" id="MobiDB-lite"/>
    </source>
</evidence>